<evidence type="ECO:0000313" key="2">
    <source>
        <dbReference type="Proteomes" id="UP000008825"/>
    </source>
</evidence>
<dbReference type="KEGG" id="gbm:Gbem_3579"/>
<dbReference type="Proteomes" id="UP000008825">
    <property type="component" value="Chromosome"/>
</dbReference>
<dbReference type="PROSITE" id="PS51257">
    <property type="entry name" value="PROKAR_LIPOPROTEIN"/>
    <property type="match status" value="1"/>
</dbReference>
<gene>
    <name evidence="1" type="ordered locus">Gbem_3579</name>
</gene>
<protein>
    <submittedName>
        <fullName evidence="1">Lipoprotein, putative</fullName>
    </submittedName>
</protein>
<dbReference type="HOGENOM" id="CLU_565770_0_0_7"/>
<evidence type="ECO:0000313" key="1">
    <source>
        <dbReference type="EMBL" id="ACH40571.1"/>
    </source>
</evidence>
<dbReference type="STRING" id="404380.Gbem_3579"/>
<accession>B5ECV4</accession>
<proteinExistence type="predicted"/>
<dbReference type="eggNOG" id="ENOG502Z9R8">
    <property type="taxonomic scope" value="Bacteria"/>
</dbReference>
<keyword evidence="2" id="KW-1185">Reference proteome</keyword>
<name>B5ECV4_CITBB</name>
<sequence length="494" mass="53154">MLRKFDERLGEDVGKIFTPLVLFPICILALLTGCNDSRSTVPLSADNVNLIFVSSPDLAYHTTGDIKPDTANLTDQGLHRSLLMAPFLKQQVLGGKNATAIYTLTPMTHLQTDQGYPDMAAIWYMQQFALLNQFTLPVDAAGTTYTALSYPLYSAYAPGSVPSGVAVPGSYCPDCAGLDFNNTGGNNDALVSGIITGKKPGYYVFSAPWETISALMTQINRLFGYNLNLPSNFMGSNAVYAISIAPGRSASLFSYDTNLDPSASYPPLPSPVATGACPYALQPRFSTVRTGGVDGAVIPADINKNQKIYIIRHAEAHPDPTHRFEDGNYVGAGQWRALALPNALRDKINPDMVLSIDPGQWAFTGAANIAYVRPSLTIMPYAVANNLPYYLVSSFELGNPDEPRLASNYLFTGGAFSNKTILLAWESSRIKPLINALLSKYGGSNLSLLPTAWPSADYDTIWTVTLDALGNVTVDNDLCEGIDSAGLPATAPQY</sequence>
<dbReference type="EMBL" id="CP001124">
    <property type="protein sequence ID" value="ACH40571.1"/>
    <property type="molecule type" value="Genomic_DNA"/>
</dbReference>
<organism evidence="1 2">
    <name type="scientific">Citrifermentans bemidjiense (strain ATCC BAA-1014 / DSM 16622 / JCM 12645 / Bem)</name>
    <name type="common">Geobacter bemidjiensis</name>
    <dbReference type="NCBI Taxonomy" id="404380"/>
    <lineage>
        <taxon>Bacteria</taxon>
        <taxon>Pseudomonadati</taxon>
        <taxon>Thermodesulfobacteriota</taxon>
        <taxon>Desulfuromonadia</taxon>
        <taxon>Geobacterales</taxon>
        <taxon>Geobacteraceae</taxon>
        <taxon>Citrifermentans</taxon>
    </lineage>
</organism>
<dbReference type="AlphaFoldDB" id="B5ECV4"/>
<reference evidence="1 2" key="1">
    <citation type="submission" date="2008-07" db="EMBL/GenBank/DDBJ databases">
        <title>Complete sequence of Geobacter bemidjiensis BEM.</title>
        <authorList>
            <consortium name="US DOE Joint Genome Institute"/>
            <person name="Lucas S."/>
            <person name="Copeland A."/>
            <person name="Lapidus A."/>
            <person name="Glavina del Rio T."/>
            <person name="Dalin E."/>
            <person name="Tice H."/>
            <person name="Bruce D."/>
            <person name="Goodwin L."/>
            <person name="Pitluck S."/>
            <person name="Kiss H."/>
            <person name="Brettin T."/>
            <person name="Detter J.C."/>
            <person name="Han C."/>
            <person name="Kuske C.R."/>
            <person name="Schmutz J."/>
            <person name="Larimer F."/>
            <person name="Land M."/>
            <person name="Hauser L."/>
            <person name="Kyrpides N."/>
            <person name="Lykidis A."/>
            <person name="Lovley D."/>
            <person name="Richardson P."/>
        </authorList>
    </citation>
    <scope>NUCLEOTIDE SEQUENCE [LARGE SCALE GENOMIC DNA]</scope>
    <source>
        <strain evidence="2">ATCC BAA-1014 / DSM 16622 / JCM 12645 / Bem</strain>
    </source>
</reference>
<reference evidence="1 2" key="2">
    <citation type="journal article" date="2010" name="BMC Genomics">
        <title>The genome of Geobacter bemidjiensis, exemplar for the subsurface clade of Geobacter species that predominate in Fe(III)-reducing subsurface environments.</title>
        <authorList>
            <person name="Aklujkar M."/>
            <person name="Young N.D."/>
            <person name="Holmes D."/>
            <person name="Chavan M."/>
            <person name="Risso C."/>
            <person name="Kiss H.E."/>
            <person name="Han C.S."/>
            <person name="Land M.L."/>
            <person name="Lovley D.R."/>
        </authorList>
    </citation>
    <scope>NUCLEOTIDE SEQUENCE [LARGE SCALE GENOMIC DNA]</scope>
    <source>
        <strain evidence="2">ATCC BAA-1014 / DSM 16622 / JCM 12645 / Bem</strain>
    </source>
</reference>
<keyword evidence="1" id="KW-0449">Lipoprotein</keyword>